<dbReference type="InterPro" id="IPR001387">
    <property type="entry name" value="Cro/C1-type_HTH"/>
</dbReference>
<dbReference type="RefSeq" id="YP_009194018.1">
    <property type="nucleotide sequence ID" value="NC_028748.2"/>
</dbReference>
<dbReference type="GeneID" id="26613710"/>
<evidence type="ECO:0000313" key="3">
    <source>
        <dbReference type="EMBL" id="AHJ86749.1"/>
    </source>
</evidence>
<dbReference type="KEGG" id="vg:26613710"/>
<evidence type="ECO:0000256" key="1">
    <source>
        <dbReference type="ARBA" id="ARBA00023125"/>
    </source>
</evidence>
<dbReference type="InterPro" id="IPR010982">
    <property type="entry name" value="Lambda_DNA-bd_dom_sf"/>
</dbReference>
<dbReference type="Proteomes" id="UP000031093">
    <property type="component" value="Segment"/>
</dbReference>
<keyword evidence="1" id="KW-0238">DNA-binding</keyword>
<feature type="domain" description="HTH cro/C1-type" evidence="2">
    <location>
        <begin position="9"/>
        <end position="63"/>
    </location>
</feature>
<dbReference type="Gene3D" id="1.10.260.40">
    <property type="entry name" value="lambda repressor-like DNA-binding domains"/>
    <property type="match status" value="1"/>
</dbReference>
<protein>
    <submittedName>
        <fullName evidence="3">XRE family transcriptional regulator</fullName>
    </submittedName>
</protein>
<dbReference type="GO" id="GO:0003677">
    <property type="term" value="F:DNA binding"/>
    <property type="evidence" value="ECO:0007669"/>
    <property type="project" value="UniProtKB-KW"/>
</dbReference>
<dbReference type="SUPFAM" id="SSF47413">
    <property type="entry name" value="lambda repressor-like DNA-binding domains"/>
    <property type="match status" value="1"/>
</dbReference>
<sequence>MENAIGKRVKEIRAELKMSQSQFAESIGVSKSLISLIELSRKKPSVETINKIAKKGNVSVDYIMGRTDNRSSGKNETSEVKIELNTAVDRIEKLTEEQQRFIIKMLNGMVDNIED</sequence>
<accession>A0A0A7AR52</accession>
<name>A0A0A7AR52_9CAUD</name>
<evidence type="ECO:0000313" key="4">
    <source>
        <dbReference type="Proteomes" id="UP000031093"/>
    </source>
</evidence>
<dbReference type="SMART" id="SM00530">
    <property type="entry name" value="HTH_XRE"/>
    <property type="match status" value="1"/>
</dbReference>
<dbReference type="OrthoDB" id="16639at10239"/>
<evidence type="ECO:0000259" key="2">
    <source>
        <dbReference type="PROSITE" id="PS50943"/>
    </source>
</evidence>
<dbReference type="Pfam" id="PF01381">
    <property type="entry name" value="HTH_3"/>
    <property type="match status" value="1"/>
</dbReference>
<dbReference type="PANTHER" id="PTHR46558:SF11">
    <property type="entry name" value="HTH-TYPE TRANSCRIPTIONAL REGULATOR XRE"/>
    <property type="match status" value="1"/>
</dbReference>
<proteinExistence type="predicted"/>
<gene>
    <name evidence="3" type="ORF">BMBtpLA_40</name>
</gene>
<dbReference type="PROSITE" id="PS50943">
    <property type="entry name" value="HTH_CROC1"/>
    <property type="match status" value="1"/>
</dbReference>
<reference evidence="4" key="1">
    <citation type="submission" date="2014-01" db="EMBL/GenBank/DDBJ databases">
        <title>Complete genome sequence of novel bacteriophage BMBTP3 with a mosaic organization.</title>
        <authorList>
            <person name="Zhu L."/>
            <person name="Wang Y."/>
            <person name="Sun M."/>
        </authorList>
    </citation>
    <scope>NUCLEOTIDE SEQUENCE [LARGE SCALE GENOMIC DNA]</scope>
</reference>
<dbReference type="CDD" id="cd00093">
    <property type="entry name" value="HTH_XRE"/>
    <property type="match status" value="1"/>
</dbReference>
<organism evidence="3 4">
    <name type="scientific">Bacillus phage vB_BtS_BMBtp3</name>
    <dbReference type="NCBI Taxonomy" id="1445809"/>
    <lineage>
        <taxon>Viruses</taxon>
        <taxon>Duplodnaviria</taxon>
        <taxon>Heunggongvirae</taxon>
        <taxon>Uroviricota</taxon>
        <taxon>Caudoviricetes</taxon>
        <taxon>Waukeshavirus</taxon>
        <taxon>Waukeshavirus BMBtp3</taxon>
    </lineage>
</organism>
<dbReference type="EMBL" id="KJ024807">
    <property type="protein sequence ID" value="AHJ86749.1"/>
    <property type="molecule type" value="Genomic_DNA"/>
</dbReference>
<dbReference type="PANTHER" id="PTHR46558">
    <property type="entry name" value="TRACRIPTIONAL REGULATORY PROTEIN-RELATED-RELATED"/>
    <property type="match status" value="1"/>
</dbReference>
<keyword evidence="4" id="KW-1185">Reference proteome</keyword>